<comment type="caution">
    <text evidence="6">The sequence shown here is derived from an EMBL/GenBank/DDBJ whole genome shotgun (WGS) entry which is preliminary data.</text>
</comment>
<comment type="subcellular location">
    <subcellularLocation>
        <location evidence="5">Cytoplasm</location>
    </subcellularLocation>
</comment>
<dbReference type="GO" id="GO:0005737">
    <property type="term" value="C:cytoplasm"/>
    <property type="evidence" value="ECO:0007669"/>
    <property type="project" value="UniProtKB-SubCell"/>
</dbReference>
<comment type="pathway">
    <text evidence="5">tRNA modification; 5-methoxycarbonylmethyl-2-thiouridine-tRNA biosynthesis.</text>
</comment>
<proteinExistence type="inferred from homology"/>
<dbReference type="Proteomes" id="UP000003163">
    <property type="component" value="Unassembled WGS sequence"/>
</dbReference>
<dbReference type="FunCoup" id="J9D5A9">
    <property type="interactions" value="103"/>
</dbReference>
<dbReference type="InterPro" id="IPR015221">
    <property type="entry name" value="Urm1"/>
</dbReference>
<dbReference type="InterPro" id="IPR016155">
    <property type="entry name" value="Mopterin_synth/thiamin_S_b"/>
</dbReference>
<keyword evidence="1 5" id="KW-0963">Cytoplasm</keyword>
<dbReference type="InParanoid" id="J9D5A9"/>
<accession>J9D5A9</accession>
<dbReference type="AlphaFoldDB" id="J9D5A9"/>
<dbReference type="InterPro" id="IPR012675">
    <property type="entry name" value="Beta-grasp_dom_sf"/>
</dbReference>
<keyword evidence="2" id="KW-1017">Isopeptide bond</keyword>
<dbReference type="VEuPathDB" id="MicrosporidiaDB:EDEG_02630"/>
<dbReference type="SUPFAM" id="SSF54285">
    <property type="entry name" value="MoaD/ThiS"/>
    <property type="match status" value="1"/>
</dbReference>
<evidence type="ECO:0000256" key="4">
    <source>
        <dbReference type="ARBA" id="ARBA00022786"/>
    </source>
</evidence>
<dbReference type="OrthoDB" id="10248987at2759"/>
<evidence type="ECO:0000256" key="2">
    <source>
        <dbReference type="ARBA" id="ARBA00022499"/>
    </source>
</evidence>
<protein>
    <recommendedName>
        <fullName evidence="5">Ubiquitin-related modifier 1</fullName>
    </recommendedName>
</protein>
<sequence>MKIFFQGGLEQYFLNKSDIEISEETIKSEKIRNLHDLIIFLITNYRACASSLFRKNNNKEGFYELSPGHLCFINDVDYEVLKMYDTDLNKNDSIYFISTMHGG</sequence>
<evidence type="ECO:0000313" key="7">
    <source>
        <dbReference type="Proteomes" id="UP000003163"/>
    </source>
</evidence>
<evidence type="ECO:0000256" key="5">
    <source>
        <dbReference type="RuleBase" id="RU361182"/>
    </source>
</evidence>
<organism evidence="6 7">
    <name type="scientific">Edhazardia aedis (strain USNM 41457)</name>
    <name type="common">Microsporidian parasite</name>
    <dbReference type="NCBI Taxonomy" id="1003232"/>
    <lineage>
        <taxon>Eukaryota</taxon>
        <taxon>Fungi</taxon>
        <taxon>Fungi incertae sedis</taxon>
        <taxon>Microsporidia</taxon>
        <taxon>Edhazardia</taxon>
    </lineage>
</organism>
<dbReference type="PANTHER" id="PTHR14986">
    <property type="entry name" value="RURM1 PROTEIN"/>
    <property type="match status" value="1"/>
</dbReference>
<reference evidence="6 7" key="1">
    <citation type="submission" date="2011-08" db="EMBL/GenBank/DDBJ databases">
        <authorList>
            <person name="Liu Z.J."/>
            <person name="Shi F.L."/>
            <person name="Lu J.Q."/>
            <person name="Li M."/>
            <person name="Wang Z.L."/>
        </authorList>
    </citation>
    <scope>NUCLEOTIDE SEQUENCE [LARGE SCALE GENOMIC DNA]</scope>
    <source>
        <strain evidence="6 7">USNM 41457</strain>
    </source>
</reference>
<dbReference type="Gene3D" id="3.10.20.30">
    <property type="match status" value="1"/>
</dbReference>
<evidence type="ECO:0000256" key="3">
    <source>
        <dbReference type="ARBA" id="ARBA00022694"/>
    </source>
</evidence>
<dbReference type="HOGENOM" id="CLU_148208_1_0_1"/>
<comment type="similarity">
    <text evidence="5">Belongs to the URM1 family.</text>
</comment>
<dbReference type="EMBL" id="AFBI03000049">
    <property type="protein sequence ID" value="EJW02986.1"/>
    <property type="molecule type" value="Genomic_DNA"/>
</dbReference>
<dbReference type="STRING" id="1003232.J9D5A9"/>
<dbReference type="GO" id="GO:0034227">
    <property type="term" value="P:tRNA thio-modification"/>
    <property type="evidence" value="ECO:0007669"/>
    <property type="project" value="InterPro"/>
</dbReference>
<gene>
    <name evidence="6" type="ORF">EDEG_02630</name>
</gene>
<evidence type="ECO:0000313" key="6">
    <source>
        <dbReference type="EMBL" id="EJW02986.1"/>
    </source>
</evidence>
<keyword evidence="4" id="KW-0833">Ubl conjugation pathway</keyword>
<evidence type="ECO:0000256" key="1">
    <source>
        <dbReference type="ARBA" id="ARBA00022490"/>
    </source>
</evidence>
<name>J9D5A9_EDHAE</name>
<dbReference type="Pfam" id="PF09138">
    <property type="entry name" value="Urm1"/>
    <property type="match status" value="1"/>
</dbReference>
<keyword evidence="3 5" id="KW-0819">tRNA processing</keyword>
<dbReference type="UniPathway" id="UPA00988"/>
<reference evidence="7" key="2">
    <citation type="submission" date="2015-07" db="EMBL/GenBank/DDBJ databases">
        <title>Contrasting host-pathogen interactions and genome evolution in two generalist and specialist microsporidian pathogens of mosquitoes.</title>
        <authorList>
            <consortium name="The Broad Institute Genomics Platform"/>
            <consortium name="The Broad Institute Genome Sequencing Center for Infectious Disease"/>
            <person name="Cuomo C.A."/>
            <person name="Sanscrainte N.D."/>
            <person name="Goldberg J.M."/>
            <person name="Heiman D."/>
            <person name="Young S."/>
            <person name="Zeng Q."/>
            <person name="Becnel J.J."/>
            <person name="Birren B.W."/>
        </authorList>
    </citation>
    <scope>NUCLEOTIDE SEQUENCE [LARGE SCALE GENOMIC DNA]</scope>
    <source>
        <strain evidence="7">USNM 41457</strain>
    </source>
</reference>
<keyword evidence="7" id="KW-1185">Reference proteome</keyword>